<evidence type="ECO:0000313" key="3">
    <source>
        <dbReference type="Proteomes" id="UP001196413"/>
    </source>
</evidence>
<accession>A0AAD5QUG5</accession>
<reference evidence="2" key="1">
    <citation type="submission" date="2021-06" db="EMBL/GenBank/DDBJ databases">
        <title>Parelaphostrongylus tenuis whole genome reference sequence.</title>
        <authorList>
            <person name="Garwood T.J."/>
            <person name="Larsen P.A."/>
            <person name="Fountain-Jones N.M."/>
            <person name="Garbe J.R."/>
            <person name="Macchietto M.G."/>
            <person name="Kania S.A."/>
            <person name="Gerhold R.W."/>
            <person name="Richards J.E."/>
            <person name="Wolf T.M."/>
        </authorList>
    </citation>
    <scope>NUCLEOTIDE SEQUENCE</scope>
    <source>
        <strain evidence="2">MNPRO001-30</strain>
        <tissue evidence="2">Meninges</tissue>
    </source>
</reference>
<dbReference type="EMBL" id="JAHQIW010005206">
    <property type="protein sequence ID" value="KAJ1365248.1"/>
    <property type="molecule type" value="Genomic_DNA"/>
</dbReference>
<dbReference type="Proteomes" id="UP001196413">
    <property type="component" value="Unassembled WGS sequence"/>
</dbReference>
<keyword evidence="1" id="KW-0472">Membrane</keyword>
<evidence type="ECO:0000313" key="2">
    <source>
        <dbReference type="EMBL" id="KAJ1365248.1"/>
    </source>
</evidence>
<dbReference type="AlphaFoldDB" id="A0AAD5QUG5"/>
<name>A0AAD5QUG5_PARTN</name>
<keyword evidence="1" id="KW-1133">Transmembrane helix</keyword>
<comment type="caution">
    <text evidence="2">The sequence shown here is derived from an EMBL/GenBank/DDBJ whole genome shotgun (WGS) entry which is preliminary data.</text>
</comment>
<keyword evidence="1" id="KW-0812">Transmembrane</keyword>
<keyword evidence="3" id="KW-1185">Reference proteome</keyword>
<organism evidence="2 3">
    <name type="scientific">Parelaphostrongylus tenuis</name>
    <name type="common">Meningeal worm</name>
    <dbReference type="NCBI Taxonomy" id="148309"/>
    <lineage>
        <taxon>Eukaryota</taxon>
        <taxon>Metazoa</taxon>
        <taxon>Ecdysozoa</taxon>
        <taxon>Nematoda</taxon>
        <taxon>Chromadorea</taxon>
        <taxon>Rhabditida</taxon>
        <taxon>Rhabditina</taxon>
        <taxon>Rhabditomorpha</taxon>
        <taxon>Strongyloidea</taxon>
        <taxon>Metastrongylidae</taxon>
        <taxon>Parelaphostrongylus</taxon>
    </lineage>
</organism>
<protein>
    <submittedName>
        <fullName evidence="2">Uncharacterized protein</fullName>
    </submittedName>
</protein>
<evidence type="ECO:0000256" key="1">
    <source>
        <dbReference type="SAM" id="Phobius"/>
    </source>
</evidence>
<feature type="transmembrane region" description="Helical" evidence="1">
    <location>
        <begin position="157"/>
        <end position="174"/>
    </location>
</feature>
<proteinExistence type="predicted"/>
<sequence length="180" mass="19984">MEVSFQDFWCAAVNKGEQRCITAASTVTGICIHVMVNNAEKCTVTSENGDNNGYQQRVLDIFRKSQGLECTNFFTFAFELKIVRLVFKCHHGELVESDVAECIGRAVQILAAGPFESQFCLTRAFVGGSKRSLKSDVFKKHCCLSSCCLIIKAATNYLLRIFFVCFALVILLQANNEATV</sequence>
<gene>
    <name evidence="2" type="ORF">KIN20_025492</name>
</gene>